<dbReference type="EMBL" id="KV919740">
    <property type="protein sequence ID" value="OSX69151.1"/>
    <property type="molecule type" value="Genomic_DNA"/>
</dbReference>
<keyword evidence="2" id="KW-1185">Reference proteome</keyword>
<proteinExistence type="predicted"/>
<dbReference type="AlphaFoldDB" id="A0A1X6NKJ8"/>
<evidence type="ECO:0000313" key="1">
    <source>
        <dbReference type="EMBL" id="OSX69151.1"/>
    </source>
</evidence>
<dbReference type="Proteomes" id="UP000218209">
    <property type="component" value="Unassembled WGS sequence"/>
</dbReference>
<reference evidence="1 2" key="1">
    <citation type="submission" date="2017-03" db="EMBL/GenBank/DDBJ databases">
        <title>WGS assembly of Porphyra umbilicalis.</title>
        <authorList>
            <person name="Brawley S.H."/>
            <person name="Blouin N.A."/>
            <person name="Ficko-Blean E."/>
            <person name="Wheeler G.L."/>
            <person name="Lohr M."/>
            <person name="Goodson H.V."/>
            <person name="Jenkins J.W."/>
            <person name="Blaby-Haas C.E."/>
            <person name="Helliwell K.E."/>
            <person name="Chan C."/>
            <person name="Marriage T."/>
            <person name="Bhattacharya D."/>
            <person name="Klein A.S."/>
            <person name="Badis Y."/>
            <person name="Brodie J."/>
            <person name="Cao Y."/>
            <person name="Collen J."/>
            <person name="Dittami S.M."/>
            <person name="Gachon C.M."/>
            <person name="Green B.R."/>
            <person name="Karpowicz S."/>
            <person name="Kim J.W."/>
            <person name="Kudahl U."/>
            <person name="Lin S."/>
            <person name="Michel G."/>
            <person name="Mittag M."/>
            <person name="Olson B.J."/>
            <person name="Pangilinan J."/>
            <person name="Peng Y."/>
            <person name="Qiu H."/>
            <person name="Shu S."/>
            <person name="Singer J.T."/>
            <person name="Smith A.G."/>
            <person name="Sprecher B.N."/>
            <person name="Wagner V."/>
            <person name="Wang W."/>
            <person name="Wang Z.-Y."/>
            <person name="Yan J."/>
            <person name="Yarish C."/>
            <person name="Zoeuner-Riek S."/>
            <person name="Zhuang Y."/>
            <person name="Zou Y."/>
            <person name="Lindquist E.A."/>
            <person name="Grimwood J."/>
            <person name="Barry K."/>
            <person name="Rokhsar D.S."/>
            <person name="Schmutz J."/>
            <person name="Stiller J.W."/>
            <person name="Grossman A.R."/>
            <person name="Prochnik S.E."/>
        </authorList>
    </citation>
    <scope>NUCLEOTIDE SEQUENCE [LARGE SCALE GENOMIC DNA]</scope>
    <source>
        <strain evidence="1">4086291</strain>
    </source>
</reference>
<gene>
    <name evidence="1" type="ORF">BU14_1795s0001</name>
</gene>
<organism evidence="1 2">
    <name type="scientific">Porphyra umbilicalis</name>
    <name type="common">Purple laver</name>
    <name type="synonym">Red alga</name>
    <dbReference type="NCBI Taxonomy" id="2786"/>
    <lineage>
        <taxon>Eukaryota</taxon>
        <taxon>Rhodophyta</taxon>
        <taxon>Bangiophyceae</taxon>
        <taxon>Bangiales</taxon>
        <taxon>Bangiaceae</taxon>
        <taxon>Porphyra</taxon>
    </lineage>
</organism>
<sequence>MYAALDERASGGGAVTASRRALSRHKEGALLQTMDAVLSPRSVWDVVKAYYNHTVGAYISAEVHLSRLLESCGLASLTHQTDWVRLFERHPEFEVVDVDTSAVLYQALSDLRRHFEAPYRSARLALLFFTSYGGSGKSRTCGKLATLVSRVRRGDVDAAAALDSVGANPLAHSSATLSAWVQTLRIVGINFNSSRWGLGAEDRGLMSYGVFIPLYLRMLFFEMADLTEESSSEQWQQLCKRCKTLLAAGFINEVTLANGVSNMLLDLAGRRTPFQPVIVLVDELQKVTDFFLEPANVGDAFRSEICRLANTVGGHAVFSSVSSSLMTREGGPSRRPVQELLRLPRIPVVTILQEALRQNAERGVYLSFNGTVATWSFVGLAPPGAAGLVSRGLAALACLVGDNVRFATFLALHMTGAKVQTGAVWDVIASAATRVGLPGVDLWTQPYGPSVLAHVLLGTPVWSESQVLDAAGRDLGSTWGTLQLRGHVQSIGGERFVPELPLFVSWSLSGVPAELEHIFIFRSIGKMLQWRSSVVWWCGWELFYPCCLMALDNARVLVYGDYLTTSLVALFPTSSFIGRGLLLTADEIEAAQPRHNLQITTLQRLMDGFIAGDGRLVNHVWQLNQGAPAIDAAVVYTTASREQVLLCVQHKFSSAEAGTSTTWSLCSDWVKAMRDRCAQAAGEAWPCVTQRVAFLVVARRARGADLPREQGENTPWMDNALVLCWEDLEAHLGRFLFGLANHADTLFEA</sequence>
<protein>
    <submittedName>
        <fullName evidence="1">Uncharacterized protein</fullName>
    </submittedName>
</protein>
<name>A0A1X6NKJ8_PORUM</name>
<evidence type="ECO:0000313" key="2">
    <source>
        <dbReference type="Proteomes" id="UP000218209"/>
    </source>
</evidence>
<accession>A0A1X6NKJ8</accession>